<dbReference type="InterPro" id="IPR043502">
    <property type="entry name" value="DNA/RNA_pol_sf"/>
</dbReference>
<dbReference type="AlphaFoldDB" id="A0A392PAA3"/>
<reference evidence="2 3" key="1">
    <citation type="journal article" date="2018" name="Front. Plant Sci.">
        <title>Red Clover (Trifolium pratense) and Zigzag Clover (T. medium) - A Picture of Genomic Similarities and Differences.</title>
        <authorList>
            <person name="Dluhosova J."/>
            <person name="Istvanek J."/>
            <person name="Nedelnik J."/>
            <person name="Repkova J."/>
        </authorList>
    </citation>
    <scope>NUCLEOTIDE SEQUENCE [LARGE SCALE GENOMIC DNA]</scope>
    <source>
        <strain evidence="3">cv. 10/8</strain>
        <tissue evidence="2">Leaf</tissue>
    </source>
</reference>
<evidence type="ECO:0000313" key="2">
    <source>
        <dbReference type="EMBL" id="MCI08370.1"/>
    </source>
</evidence>
<feature type="domain" description="Reverse transcriptase Ty1/copia-type" evidence="1">
    <location>
        <begin position="13"/>
        <end position="118"/>
    </location>
</feature>
<dbReference type="Pfam" id="PF07727">
    <property type="entry name" value="RVT_2"/>
    <property type="match status" value="1"/>
</dbReference>
<organism evidence="2 3">
    <name type="scientific">Trifolium medium</name>
    <dbReference type="NCBI Taxonomy" id="97028"/>
    <lineage>
        <taxon>Eukaryota</taxon>
        <taxon>Viridiplantae</taxon>
        <taxon>Streptophyta</taxon>
        <taxon>Embryophyta</taxon>
        <taxon>Tracheophyta</taxon>
        <taxon>Spermatophyta</taxon>
        <taxon>Magnoliopsida</taxon>
        <taxon>eudicotyledons</taxon>
        <taxon>Gunneridae</taxon>
        <taxon>Pentapetalae</taxon>
        <taxon>rosids</taxon>
        <taxon>fabids</taxon>
        <taxon>Fabales</taxon>
        <taxon>Fabaceae</taxon>
        <taxon>Papilionoideae</taxon>
        <taxon>50 kb inversion clade</taxon>
        <taxon>NPAAA clade</taxon>
        <taxon>Hologalegina</taxon>
        <taxon>IRL clade</taxon>
        <taxon>Trifolieae</taxon>
        <taxon>Trifolium</taxon>
    </lineage>
</organism>
<accession>A0A392PAA3</accession>
<evidence type="ECO:0000313" key="3">
    <source>
        <dbReference type="Proteomes" id="UP000265520"/>
    </source>
</evidence>
<dbReference type="InterPro" id="IPR013103">
    <property type="entry name" value="RVT_2"/>
</dbReference>
<feature type="non-terminal residue" evidence="2">
    <location>
        <position position="119"/>
    </location>
</feature>
<dbReference type="Proteomes" id="UP000265520">
    <property type="component" value="Unassembled WGS sequence"/>
</dbReference>
<sequence>MAMKDEHDALIENKTWELVPRSSNANVIRSLWIFRHKKKSDGSFERYKARFIGNGANQQSGIDYGETFSPVVKPATIHMILSIALSKSWCLHQLDVKNTFLHGNLDETVYMHQPPGFRH</sequence>
<keyword evidence="3" id="KW-1185">Reference proteome</keyword>
<evidence type="ECO:0000259" key="1">
    <source>
        <dbReference type="Pfam" id="PF07727"/>
    </source>
</evidence>
<proteinExistence type="predicted"/>
<name>A0A392PAA3_9FABA</name>
<protein>
    <submittedName>
        <fullName evidence="2">Copia protein</fullName>
    </submittedName>
</protein>
<dbReference type="SUPFAM" id="SSF56672">
    <property type="entry name" value="DNA/RNA polymerases"/>
    <property type="match status" value="1"/>
</dbReference>
<comment type="caution">
    <text evidence="2">The sequence shown here is derived from an EMBL/GenBank/DDBJ whole genome shotgun (WGS) entry which is preliminary data.</text>
</comment>
<dbReference type="EMBL" id="LXQA010068809">
    <property type="protein sequence ID" value="MCI08370.1"/>
    <property type="molecule type" value="Genomic_DNA"/>
</dbReference>